<feature type="transmembrane region" description="Helical" evidence="4">
    <location>
        <begin position="12"/>
        <end position="29"/>
    </location>
</feature>
<dbReference type="KEGG" id="bgt:106079531"/>
<evidence type="ECO:0000256" key="3">
    <source>
        <dbReference type="ARBA" id="ARBA00023180"/>
    </source>
</evidence>
<dbReference type="InterPro" id="IPR018119">
    <property type="entry name" value="Strictosidine_synth_cons-reg"/>
</dbReference>
<reference evidence="7" key="3">
    <citation type="submission" date="2020-05" db="UniProtKB">
        <authorList>
            <consortium name="EnsemblMetazoa"/>
        </authorList>
    </citation>
    <scope>IDENTIFICATION</scope>
    <source>
        <strain evidence="7">BB02</strain>
    </source>
</reference>
<keyword evidence="4" id="KW-0812">Transmembrane</keyword>
<evidence type="ECO:0000256" key="4">
    <source>
        <dbReference type="SAM" id="Phobius"/>
    </source>
</evidence>
<evidence type="ECO:0000256" key="2">
    <source>
        <dbReference type="ARBA" id="ARBA00022553"/>
    </source>
</evidence>
<dbReference type="InterPro" id="IPR011042">
    <property type="entry name" value="6-blade_b-propeller_TolB-like"/>
</dbReference>
<accession>A0A2C9K377</accession>
<name>A0A2C9K377_BIOGL</name>
<evidence type="ECO:0000256" key="1">
    <source>
        <dbReference type="ARBA" id="ARBA00009191"/>
    </source>
</evidence>
<dbReference type="EnsemblMetazoa" id="BGLB012357-RB">
    <property type="protein sequence ID" value="BGLB012357-PB"/>
    <property type="gene ID" value="BGLB012357"/>
</dbReference>
<evidence type="ECO:0000313" key="6">
    <source>
        <dbReference type="EnsemblMetazoa" id="BGLB012357-PD"/>
    </source>
</evidence>
<dbReference type="EnsemblMetazoa" id="BGLB012357-RE">
    <property type="protein sequence ID" value="BGLB012357-PE"/>
    <property type="gene ID" value="BGLB012357"/>
</dbReference>
<proteinExistence type="inferred from homology"/>
<reference evidence="6" key="1">
    <citation type="journal article" date="2004" name="J. Parasitol.">
        <title>The mitochondrial genome of Biomphalaria glabrata (Gastropoda: Basommatophora), intermediate host of Schistosoma mansoni.</title>
        <authorList>
            <person name="DeJong R.J."/>
            <person name="Emery A.M."/>
            <person name="Adema C.M."/>
        </authorList>
    </citation>
    <scope>NUCLEOTIDE SEQUENCE</scope>
    <source>
        <strain evidence="6">BB02</strain>
    </source>
</reference>
<protein>
    <recommendedName>
        <fullName evidence="5">Strictosidine synthase conserved region domain-containing protein</fullName>
    </recommendedName>
</protein>
<comment type="similarity">
    <text evidence="1">Belongs to the strictosidine synthase family.</text>
</comment>
<dbReference type="STRING" id="6526.A0A2C9K377"/>
<dbReference type="EnsemblMetazoa" id="BGLB012357-RD">
    <property type="protein sequence ID" value="BGLB012357-PD"/>
    <property type="gene ID" value="BGLB012357"/>
</dbReference>
<dbReference type="Pfam" id="PF03088">
    <property type="entry name" value="Str_synth"/>
    <property type="match status" value="1"/>
</dbReference>
<keyword evidence="4" id="KW-0472">Membrane</keyword>
<evidence type="ECO:0000313" key="8">
    <source>
        <dbReference type="Proteomes" id="UP000076420"/>
    </source>
</evidence>
<dbReference type="GO" id="GO:0012505">
    <property type="term" value="C:endomembrane system"/>
    <property type="evidence" value="ECO:0007669"/>
    <property type="project" value="TreeGrafter"/>
</dbReference>
<dbReference type="GO" id="GO:0016787">
    <property type="term" value="F:hydrolase activity"/>
    <property type="evidence" value="ECO:0007669"/>
    <property type="project" value="TreeGrafter"/>
</dbReference>
<sequence length="247" mass="26682">MSTLNVSRKSGYLHLFTVLILLTSMPLVSNVEINAASFQLPAPPFLTGNLASNNVLAQAERLHEGVVGTPGSFVMHGDAIYTITRDGMVVNIAPCRPLVVATLAPRGCQAPKECGFLISIKMNADNMLIVLDAYRGLYEVNPKTGSSRLIYDAKSLVNGRPSIYLNDIVFMPGGTIIMSDSSPTFDYANEFWIRFEGRPDGRLLGFHPGNGQVKEILAGLAYPTGLEITTDGQALLVAEAGRARILR</sequence>
<dbReference type="Gene3D" id="2.120.10.30">
    <property type="entry name" value="TolB, C-terminal domain"/>
    <property type="match status" value="1"/>
</dbReference>
<keyword evidence="2" id="KW-0597">Phosphoprotein</keyword>
<keyword evidence="4" id="KW-1133">Transmembrane helix</keyword>
<dbReference type="OrthoDB" id="6158891at2759"/>
<dbReference type="VEuPathDB" id="VectorBase:BGLAX_026431"/>
<dbReference type="VEuPathDB" id="VectorBase:BGLB012357"/>
<dbReference type="SUPFAM" id="SSF63829">
    <property type="entry name" value="Calcium-dependent phosphotriesterase"/>
    <property type="match status" value="1"/>
</dbReference>
<reference evidence="6" key="2">
    <citation type="submission" date="2013-03" db="EMBL/GenBank/DDBJ databases">
        <title>Sequence assembly of the Biomphalaria glabrata genome version 4.3.</title>
        <authorList>
            <person name="Warren W."/>
            <person name="Wilson R.K."/>
            <person name="Hillier L.W."/>
            <person name="Minx P."/>
        </authorList>
    </citation>
    <scope>NUCLEOTIDE SEQUENCE</scope>
    <source>
        <strain evidence="6">BB02</strain>
    </source>
</reference>
<feature type="domain" description="Strictosidine synthase conserved region" evidence="5">
    <location>
        <begin position="174"/>
        <end position="247"/>
    </location>
</feature>
<evidence type="ECO:0000313" key="7">
    <source>
        <dbReference type="EnsemblMetazoa" id="BGLB012357-PE"/>
    </source>
</evidence>
<dbReference type="EnsemblMetazoa" id="BGLB012357-RC">
    <property type="protein sequence ID" value="BGLB012357-PC"/>
    <property type="gene ID" value="BGLB012357"/>
</dbReference>
<dbReference type="AlphaFoldDB" id="A0A2C9K377"/>
<dbReference type="PANTHER" id="PTHR10426:SF88">
    <property type="entry name" value="ADIPOCYTE PLASMA MEMBRANE-ASSOCIATED PROTEIN HEMOMUCIN-RELATED"/>
    <property type="match status" value="1"/>
</dbReference>
<organism evidence="7 8">
    <name type="scientific">Biomphalaria glabrata</name>
    <name type="common">Bloodfluke planorb</name>
    <name type="synonym">Freshwater snail</name>
    <dbReference type="NCBI Taxonomy" id="6526"/>
    <lineage>
        <taxon>Eukaryota</taxon>
        <taxon>Metazoa</taxon>
        <taxon>Spiralia</taxon>
        <taxon>Lophotrochozoa</taxon>
        <taxon>Mollusca</taxon>
        <taxon>Gastropoda</taxon>
        <taxon>Heterobranchia</taxon>
        <taxon>Euthyneura</taxon>
        <taxon>Panpulmonata</taxon>
        <taxon>Hygrophila</taxon>
        <taxon>Lymnaeoidea</taxon>
        <taxon>Planorbidae</taxon>
        <taxon>Biomphalaria</taxon>
    </lineage>
</organism>
<gene>
    <name evidence="7" type="primary">106079531</name>
</gene>
<keyword evidence="3" id="KW-0325">Glycoprotein</keyword>
<dbReference type="PANTHER" id="PTHR10426">
    <property type="entry name" value="STRICTOSIDINE SYNTHASE-RELATED"/>
    <property type="match status" value="1"/>
</dbReference>
<evidence type="ECO:0000259" key="5">
    <source>
        <dbReference type="Pfam" id="PF03088"/>
    </source>
</evidence>
<dbReference type="Proteomes" id="UP000076420">
    <property type="component" value="Unassembled WGS sequence"/>
</dbReference>